<keyword evidence="4" id="KW-1185">Reference proteome</keyword>
<evidence type="ECO:0000256" key="1">
    <source>
        <dbReference type="SAM" id="MobiDB-lite"/>
    </source>
</evidence>
<evidence type="ECO:0000313" key="5">
    <source>
        <dbReference type="Proteomes" id="UP001595190"/>
    </source>
</evidence>
<proteinExistence type="predicted"/>
<dbReference type="RefSeq" id="WP_311933774.1">
    <property type="nucleotide sequence ID" value="NZ_JAVSCS010000004.1"/>
</dbReference>
<evidence type="ECO:0000313" key="2">
    <source>
        <dbReference type="EMBL" id="MEW9306521.1"/>
    </source>
</evidence>
<name>A0ABV6ZDE2_9HYPH</name>
<reference evidence="2 4" key="1">
    <citation type="submission" date="2024-07" db="EMBL/GenBank/DDBJ databases">
        <title>Description of Labrys sedimenti sp. nov., isolated from a diclofenac-degrading enrichment culture.</title>
        <authorList>
            <person name="Tancsics A."/>
            <person name="Csepanyi A."/>
        </authorList>
    </citation>
    <scope>NUCLEOTIDE SEQUENCE [LARGE SCALE GENOMIC DNA]</scope>
    <source>
        <strain evidence="2 4">LMG 23578</strain>
    </source>
</reference>
<evidence type="ECO:0000313" key="3">
    <source>
        <dbReference type="EMBL" id="MFC2250222.1"/>
    </source>
</evidence>
<accession>A0ABV6ZDE2</accession>
<evidence type="ECO:0000313" key="4">
    <source>
        <dbReference type="Proteomes" id="UP001555786"/>
    </source>
</evidence>
<dbReference type="Proteomes" id="UP001555786">
    <property type="component" value="Unassembled WGS sequence"/>
</dbReference>
<reference evidence="3 5" key="2">
    <citation type="submission" date="2024-09" db="EMBL/GenBank/DDBJ databases">
        <title>Description of Labrys sedimenti sp. nov., isolated from a diclofenac-degrading enrichment culture, and genome-based reclassification of Labrys portucalensis as a later heterotypic synonym of Labrys neptuniae.</title>
        <authorList>
            <person name="Tancsics A."/>
            <person name="Csepanyi A."/>
        </authorList>
    </citation>
    <scope>NUCLEOTIDE SEQUENCE [LARGE SCALE GENOMIC DNA]</scope>
    <source>
        <strain evidence="3 5">LMG 23412</strain>
    </source>
</reference>
<feature type="region of interest" description="Disordered" evidence="1">
    <location>
        <begin position="21"/>
        <end position="43"/>
    </location>
</feature>
<comment type="caution">
    <text evidence="3">The sequence shown here is derived from an EMBL/GenBank/DDBJ whole genome shotgun (WGS) entry which is preliminary data.</text>
</comment>
<dbReference type="EMBL" id="JBFNQD010000003">
    <property type="protein sequence ID" value="MEW9306521.1"/>
    <property type="molecule type" value="Genomic_DNA"/>
</dbReference>
<dbReference type="Proteomes" id="UP001595190">
    <property type="component" value="Unassembled WGS sequence"/>
</dbReference>
<organism evidence="3 5">
    <name type="scientific">Labrys neptuniae</name>
    <dbReference type="NCBI Taxonomy" id="376174"/>
    <lineage>
        <taxon>Bacteria</taxon>
        <taxon>Pseudomonadati</taxon>
        <taxon>Pseudomonadota</taxon>
        <taxon>Alphaproteobacteria</taxon>
        <taxon>Hyphomicrobiales</taxon>
        <taxon>Xanthobacteraceae</taxon>
        <taxon>Labrys</taxon>
    </lineage>
</organism>
<dbReference type="EMBL" id="JBHGPK010000003">
    <property type="protein sequence ID" value="MFC2250222.1"/>
    <property type="molecule type" value="Genomic_DNA"/>
</dbReference>
<gene>
    <name evidence="2" type="ORF">ABXS05_13305</name>
    <name evidence="3" type="ORF">ACETRX_11415</name>
</gene>
<sequence>MRSVLIRLCLASAILTVGQEWSQAQDSQAKPPEPPAPSQPIAPDDRVLSFVAGNPDCTEITDECIICAVVNGKPMCSTPGISCVRKDLRCTSTKPPTPKQ</sequence>
<feature type="compositionally biased region" description="Pro residues" evidence="1">
    <location>
        <begin position="31"/>
        <end position="40"/>
    </location>
</feature>
<protein>
    <submittedName>
        <fullName evidence="3">Uncharacterized protein</fullName>
    </submittedName>
</protein>